<feature type="domain" description="Multidrug resistance protein MdtA-like C-terminal permuted SH3" evidence="3">
    <location>
        <begin position="310"/>
        <end position="368"/>
    </location>
</feature>
<dbReference type="GO" id="GO:0015562">
    <property type="term" value="F:efflux transmembrane transporter activity"/>
    <property type="evidence" value="ECO:0007669"/>
    <property type="project" value="TreeGrafter"/>
</dbReference>
<organism evidence="4 5">
    <name type="scientific">Seongchinamella unica</name>
    <dbReference type="NCBI Taxonomy" id="2547392"/>
    <lineage>
        <taxon>Bacteria</taxon>
        <taxon>Pseudomonadati</taxon>
        <taxon>Pseudomonadota</taxon>
        <taxon>Gammaproteobacteria</taxon>
        <taxon>Cellvibrionales</taxon>
        <taxon>Halieaceae</taxon>
        <taxon>Seongchinamella</taxon>
    </lineage>
</organism>
<dbReference type="InterPro" id="IPR058627">
    <property type="entry name" value="MdtA-like_C"/>
</dbReference>
<comment type="caution">
    <text evidence="4">The sequence shown here is derived from an EMBL/GenBank/DDBJ whole genome shotgun (WGS) entry which is preliminary data.</text>
</comment>
<sequence>MNRRVRNVLLALAGVCLAATVVAVLLFVRPLTVEVVQPAANIPVQVFGLGTVEARISSSIGFEVGAGLVELHADHGDRLQQGEIIARLQSAEQQARVAKSQAGIINAEAAVKRAQAAVDKAIAVLTQKEQRNKRKQALLANNTVAAEVAEEAHMEAAVAAAELAVARSDREVAQAALADARSQYDYERVLLDQHVLRAPYDAIVVARHKELGSVLSPGEPLFTLVAPETVWTLAYVDEARAGDIRVGQAAQVRLRSQPRRLLQGQVTRIGIESDRVSEERRVYIACDGCPQSFHLGEQAEVFITTAVLDNALLVPEAAVTAFDGAQGLVWTVDDGRLRQQQVVFGKRTLDARLEIVDGLPDGLQVVSEQAPGLREGRRVRVAAKPAP</sequence>
<dbReference type="Gene3D" id="2.40.30.170">
    <property type="match status" value="1"/>
</dbReference>
<evidence type="ECO:0000313" key="5">
    <source>
        <dbReference type="Proteomes" id="UP000295554"/>
    </source>
</evidence>
<accession>A0A4R5LTQ7</accession>
<dbReference type="InterPro" id="IPR006143">
    <property type="entry name" value="RND_pump_MFP"/>
</dbReference>
<dbReference type="InterPro" id="IPR058792">
    <property type="entry name" value="Beta-barrel_RND_2"/>
</dbReference>
<comment type="similarity">
    <text evidence="1">Belongs to the membrane fusion protein (MFP) (TC 8.A.1) family.</text>
</comment>
<dbReference type="Pfam" id="PF25967">
    <property type="entry name" value="RND-MFP_C"/>
    <property type="match status" value="1"/>
</dbReference>
<evidence type="ECO:0000259" key="3">
    <source>
        <dbReference type="Pfam" id="PF25967"/>
    </source>
</evidence>
<dbReference type="GO" id="GO:1990281">
    <property type="term" value="C:efflux pump complex"/>
    <property type="evidence" value="ECO:0007669"/>
    <property type="project" value="TreeGrafter"/>
</dbReference>
<dbReference type="PANTHER" id="PTHR30469:SF15">
    <property type="entry name" value="HLYD FAMILY OF SECRETION PROTEINS"/>
    <property type="match status" value="1"/>
</dbReference>
<dbReference type="RefSeq" id="WP_133208885.1">
    <property type="nucleotide sequence ID" value="NZ_SMSE01000001.1"/>
</dbReference>
<dbReference type="AlphaFoldDB" id="A0A4R5LTQ7"/>
<dbReference type="Proteomes" id="UP000295554">
    <property type="component" value="Unassembled WGS sequence"/>
</dbReference>
<gene>
    <name evidence="4" type="ORF">E2F43_00270</name>
</gene>
<dbReference type="Gene3D" id="2.40.420.20">
    <property type="match status" value="1"/>
</dbReference>
<dbReference type="PANTHER" id="PTHR30469">
    <property type="entry name" value="MULTIDRUG RESISTANCE PROTEIN MDTA"/>
    <property type="match status" value="1"/>
</dbReference>
<protein>
    <submittedName>
        <fullName evidence="4">Efflux RND transporter periplasmic adaptor subunit</fullName>
    </submittedName>
</protein>
<evidence type="ECO:0000256" key="1">
    <source>
        <dbReference type="ARBA" id="ARBA00009477"/>
    </source>
</evidence>
<keyword evidence="5" id="KW-1185">Reference proteome</keyword>
<evidence type="ECO:0000259" key="2">
    <source>
        <dbReference type="Pfam" id="PF25954"/>
    </source>
</evidence>
<dbReference type="NCBIfam" id="TIGR01730">
    <property type="entry name" value="RND_mfp"/>
    <property type="match status" value="1"/>
</dbReference>
<dbReference type="OrthoDB" id="9781888at2"/>
<evidence type="ECO:0000313" key="4">
    <source>
        <dbReference type="EMBL" id="TDG14712.1"/>
    </source>
</evidence>
<dbReference type="Gene3D" id="2.40.50.100">
    <property type="match status" value="1"/>
</dbReference>
<proteinExistence type="inferred from homology"/>
<name>A0A4R5LTQ7_9GAMM</name>
<dbReference type="Pfam" id="PF25954">
    <property type="entry name" value="Beta-barrel_RND_2"/>
    <property type="match status" value="1"/>
</dbReference>
<reference evidence="4 5" key="1">
    <citation type="submission" date="2019-03" db="EMBL/GenBank/DDBJ databases">
        <title>Seongchinamella monodicae gen. nov., sp. nov., a novel member of the Gammaproteobacteria isolated from a tidal mudflat of beach.</title>
        <authorList>
            <person name="Yang H.G."/>
            <person name="Kang J.W."/>
            <person name="Lee S.D."/>
        </authorList>
    </citation>
    <scope>NUCLEOTIDE SEQUENCE [LARGE SCALE GENOMIC DNA]</scope>
    <source>
        <strain evidence="4 5">GH4-78</strain>
    </source>
</reference>
<dbReference type="EMBL" id="SMSE01000001">
    <property type="protein sequence ID" value="TDG14712.1"/>
    <property type="molecule type" value="Genomic_DNA"/>
</dbReference>
<feature type="domain" description="CusB-like beta-barrel" evidence="2">
    <location>
        <begin position="229"/>
        <end position="283"/>
    </location>
</feature>